<organism evidence="1 2">
    <name type="scientific">Mycena pura</name>
    <dbReference type="NCBI Taxonomy" id="153505"/>
    <lineage>
        <taxon>Eukaryota</taxon>
        <taxon>Fungi</taxon>
        <taxon>Dikarya</taxon>
        <taxon>Basidiomycota</taxon>
        <taxon>Agaricomycotina</taxon>
        <taxon>Agaricomycetes</taxon>
        <taxon>Agaricomycetidae</taxon>
        <taxon>Agaricales</taxon>
        <taxon>Marasmiineae</taxon>
        <taxon>Mycenaceae</taxon>
        <taxon>Mycena</taxon>
    </lineage>
</organism>
<evidence type="ECO:0000313" key="2">
    <source>
        <dbReference type="Proteomes" id="UP001219525"/>
    </source>
</evidence>
<protein>
    <submittedName>
        <fullName evidence="1">Uncharacterized protein</fullName>
    </submittedName>
</protein>
<gene>
    <name evidence="1" type="ORF">GGX14DRAFT_93384</name>
</gene>
<name>A0AAD6VHE1_9AGAR</name>
<accession>A0AAD6VHE1</accession>
<keyword evidence="2" id="KW-1185">Reference proteome</keyword>
<comment type="caution">
    <text evidence="1">The sequence shown here is derived from an EMBL/GenBank/DDBJ whole genome shotgun (WGS) entry which is preliminary data.</text>
</comment>
<sequence>MENNVSYSQEGARVIESESEVYRNQLLRQKRGFPLYVPGPQRNLPAEYQLRGLSIGDVGRVTPEGGFDFFFNIYLPADHPIHANYVPEDFYPLLYYDSRDVILQDYEPGNYVSSNSVNLCDSEGSVNKFPGGEFIFNCEGPNGAVLALPHGSHLEKLEDIEHARTYAARNAESWYRYVNGTRGRGLTNGSLYLITGCEKSQSGGMASFQNVATRRNFQISFVPTEGPEAGYDYRFNRRTFTRTKHFCAPAQRDNYLLNHAIFIHGFSISIGEGIWGRLFGNVGIRQITDFQLQKSPSDFVPFGSQGSVSSWFLGFFGGNAGTGGKQYMGRNGEKVNISEISPSPEVFHPAQPIHKFILSKAPNATVIITHDDDWRDILYSDGTESTVQDAKGFLNRISEQFVIQEEDGTLFLKLNLVPLHLAPSRLFGIQTADSGQYP</sequence>
<feature type="non-terminal residue" evidence="1">
    <location>
        <position position="1"/>
    </location>
</feature>
<reference evidence="1" key="1">
    <citation type="submission" date="2023-03" db="EMBL/GenBank/DDBJ databases">
        <title>Massive genome expansion in bonnet fungi (Mycena s.s.) driven by repeated elements and novel gene families across ecological guilds.</title>
        <authorList>
            <consortium name="Lawrence Berkeley National Laboratory"/>
            <person name="Harder C.B."/>
            <person name="Miyauchi S."/>
            <person name="Viragh M."/>
            <person name="Kuo A."/>
            <person name="Thoen E."/>
            <person name="Andreopoulos B."/>
            <person name="Lu D."/>
            <person name="Skrede I."/>
            <person name="Drula E."/>
            <person name="Henrissat B."/>
            <person name="Morin E."/>
            <person name="Kohler A."/>
            <person name="Barry K."/>
            <person name="LaButti K."/>
            <person name="Morin E."/>
            <person name="Salamov A."/>
            <person name="Lipzen A."/>
            <person name="Mereny Z."/>
            <person name="Hegedus B."/>
            <person name="Baldrian P."/>
            <person name="Stursova M."/>
            <person name="Weitz H."/>
            <person name="Taylor A."/>
            <person name="Grigoriev I.V."/>
            <person name="Nagy L.G."/>
            <person name="Martin F."/>
            <person name="Kauserud H."/>
        </authorList>
    </citation>
    <scope>NUCLEOTIDE SEQUENCE</scope>
    <source>
        <strain evidence="1">9144</strain>
    </source>
</reference>
<dbReference type="EMBL" id="JARJCW010000026">
    <property type="protein sequence ID" value="KAJ7211418.1"/>
    <property type="molecule type" value="Genomic_DNA"/>
</dbReference>
<dbReference type="Proteomes" id="UP001219525">
    <property type="component" value="Unassembled WGS sequence"/>
</dbReference>
<proteinExistence type="predicted"/>
<dbReference type="AlphaFoldDB" id="A0AAD6VHE1"/>
<evidence type="ECO:0000313" key="1">
    <source>
        <dbReference type="EMBL" id="KAJ7211418.1"/>
    </source>
</evidence>